<evidence type="ECO:0000256" key="7">
    <source>
        <dbReference type="ARBA" id="ARBA00022927"/>
    </source>
</evidence>
<dbReference type="GO" id="GO:0005886">
    <property type="term" value="C:plasma membrane"/>
    <property type="evidence" value="ECO:0007669"/>
    <property type="project" value="UniProtKB-SubCell"/>
</dbReference>
<dbReference type="Gene3D" id="3.30.1300.30">
    <property type="entry name" value="GSPII I/J protein-like"/>
    <property type="match status" value="1"/>
</dbReference>
<dbReference type="Gene3D" id="1.10.40.60">
    <property type="entry name" value="EpsJ-like"/>
    <property type="match status" value="2"/>
</dbReference>
<comment type="caution">
    <text evidence="13">The sequence shown here is derived from an EMBL/GenBank/DDBJ whole genome shotgun (WGS) entry which is preliminary data.</text>
</comment>
<dbReference type="InterPro" id="IPR005628">
    <property type="entry name" value="GspK"/>
</dbReference>
<dbReference type="InterPro" id="IPR045584">
    <property type="entry name" value="Pilin-like"/>
</dbReference>
<evidence type="ECO:0000313" key="13">
    <source>
        <dbReference type="EMBL" id="KEZ79031.1"/>
    </source>
</evidence>
<keyword evidence="5 10" id="KW-0997">Cell inner membrane</keyword>
<dbReference type="InterPro" id="IPR038072">
    <property type="entry name" value="GspK_central_sf"/>
</dbReference>
<dbReference type="SUPFAM" id="SSF158544">
    <property type="entry name" value="GspK insert domain-like"/>
    <property type="match status" value="1"/>
</dbReference>
<proteinExistence type="inferred from homology"/>
<dbReference type="InterPro" id="IPR049179">
    <property type="entry name" value="T2SSK_SAM-like_2nd"/>
</dbReference>
<evidence type="ECO:0000256" key="8">
    <source>
        <dbReference type="ARBA" id="ARBA00022989"/>
    </source>
</evidence>
<comment type="subcellular location">
    <subcellularLocation>
        <location evidence="1 10">Cell inner membrane</location>
    </subcellularLocation>
</comment>
<dbReference type="InterPro" id="IPR049031">
    <property type="entry name" value="T2SSK_SAM-like_1st"/>
</dbReference>
<protein>
    <recommendedName>
        <fullName evidence="10">Type II secretion system protein K</fullName>
    </recommendedName>
</protein>
<dbReference type="Pfam" id="PF21687">
    <property type="entry name" value="T2SSK_1st"/>
    <property type="match status" value="1"/>
</dbReference>
<evidence type="ECO:0000256" key="3">
    <source>
        <dbReference type="ARBA" id="ARBA00022448"/>
    </source>
</evidence>
<evidence type="ECO:0000256" key="6">
    <source>
        <dbReference type="ARBA" id="ARBA00022692"/>
    </source>
</evidence>
<dbReference type="RefSeq" id="WP_037333623.1">
    <property type="nucleotide sequence ID" value="NZ_APNK01000002.1"/>
</dbReference>
<dbReference type="NCBIfam" id="NF037980">
    <property type="entry name" value="T2SS_GspK"/>
    <property type="match status" value="1"/>
</dbReference>
<dbReference type="eggNOG" id="COG3156">
    <property type="taxonomic scope" value="Bacteria"/>
</dbReference>
<accession>A0A084IQP7</accession>
<dbReference type="PANTHER" id="PTHR38831">
    <property type="entry name" value="TYPE II SECRETION SYSTEM PROTEIN K"/>
    <property type="match status" value="1"/>
</dbReference>
<keyword evidence="6" id="KW-0812">Transmembrane</keyword>
<name>A0A084IQP7_SALHC</name>
<evidence type="ECO:0000256" key="4">
    <source>
        <dbReference type="ARBA" id="ARBA00022475"/>
    </source>
</evidence>
<evidence type="ECO:0000313" key="14">
    <source>
        <dbReference type="Proteomes" id="UP000028302"/>
    </source>
</evidence>
<evidence type="ECO:0000256" key="9">
    <source>
        <dbReference type="ARBA" id="ARBA00023136"/>
    </source>
</evidence>
<dbReference type="SUPFAM" id="SSF54523">
    <property type="entry name" value="Pili subunits"/>
    <property type="match status" value="1"/>
</dbReference>
<evidence type="ECO:0000256" key="1">
    <source>
        <dbReference type="ARBA" id="ARBA00004533"/>
    </source>
</evidence>
<reference evidence="13 14" key="1">
    <citation type="submission" date="2013-03" db="EMBL/GenBank/DDBJ databases">
        <title>Salinisphaera hydrothermalis C41B8 Genome Sequencing.</title>
        <authorList>
            <person name="Li C."/>
            <person name="Lai Q."/>
            <person name="Shao Z."/>
        </authorList>
    </citation>
    <scope>NUCLEOTIDE SEQUENCE [LARGE SCALE GENOMIC DNA]</scope>
    <source>
        <strain evidence="13 14">C41B8</strain>
    </source>
</reference>
<dbReference type="STRING" id="1304275.C41B8_02837"/>
<evidence type="ECO:0000256" key="10">
    <source>
        <dbReference type="PIRNR" id="PIRNR002786"/>
    </source>
</evidence>
<keyword evidence="8" id="KW-1133">Transmembrane helix</keyword>
<feature type="domain" description="T2SS protein K first SAM-like" evidence="12">
    <location>
        <begin position="103"/>
        <end position="208"/>
    </location>
</feature>
<comment type="similarity">
    <text evidence="2 10">Belongs to the GSP K family.</text>
</comment>
<keyword evidence="4 10" id="KW-1003">Cell membrane</keyword>
<sequence>MTAPRSQRGIALLTAMLIVALAAIISAAMISRMTLAMHRSGNIWNAEQAWWYGIGIENWLGTKLREDARHSKTDNLQELWARPVDYLPIDGGSISGQIIDLQGRFNLNNLVLGDPKTSEAEFVRLIQAVSDTDEVTARTIAQSAHDWIDSDINPTRPYGAEDDYYLGLSPAYRTGNTLMVSPSELRAVRGMTPLLYRELAPYISALPTATAINVDTAPAPVLQAIAQLPQGTGKKLVAMRSGSPWQSIKSFRAANPLAGRDTDKASLSVSTQYFLVAGRIKVGDGTTQFYSVLHRDSSGAVNVIRQATGAY</sequence>
<evidence type="ECO:0000256" key="2">
    <source>
        <dbReference type="ARBA" id="ARBA00007246"/>
    </source>
</evidence>
<dbReference type="PATRIC" id="fig|1304275.5.peg.576"/>
<evidence type="ECO:0000256" key="5">
    <source>
        <dbReference type="ARBA" id="ARBA00022519"/>
    </source>
</evidence>
<dbReference type="GO" id="GO:0009306">
    <property type="term" value="P:protein secretion"/>
    <property type="evidence" value="ECO:0007669"/>
    <property type="project" value="InterPro"/>
</dbReference>
<evidence type="ECO:0000259" key="11">
    <source>
        <dbReference type="Pfam" id="PF03934"/>
    </source>
</evidence>
<dbReference type="PIRSF" id="PIRSF002786">
    <property type="entry name" value="XcpX"/>
    <property type="match status" value="1"/>
</dbReference>
<keyword evidence="3 10" id="KW-0813">Transport</keyword>
<dbReference type="EMBL" id="APNK01000002">
    <property type="protein sequence ID" value="KEZ79031.1"/>
    <property type="molecule type" value="Genomic_DNA"/>
</dbReference>
<organism evidence="13 14">
    <name type="scientific">Salinisphaera hydrothermalis (strain C41B8)</name>
    <dbReference type="NCBI Taxonomy" id="1304275"/>
    <lineage>
        <taxon>Bacteria</taxon>
        <taxon>Pseudomonadati</taxon>
        <taxon>Pseudomonadota</taxon>
        <taxon>Gammaproteobacteria</taxon>
        <taxon>Salinisphaerales</taxon>
        <taxon>Salinisphaeraceae</taxon>
        <taxon>Salinisphaera</taxon>
    </lineage>
</organism>
<keyword evidence="14" id="KW-1185">Reference proteome</keyword>
<gene>
    <name evidence="13" type="ORF">C41B8_02837</name>
</gene>
<dbReference type="Proteomes" id="UP000028302">
    <property type="component" value="Unassembled WGS sequence"/>
</dbReference>
<evidence type="ECO:0000259" key="12">
    <source>
        <dbReference type="Pfam" id="PF21687"/>
    </source>
</evidence>
<keyword evidence="7" id="KW-0653">Protein transport</keyword>
<dbReference type="PANTHER" id="PTHR38831:SF1">
    <property type="entry name" value="TYPE II SECRETION SYSTEM PROTEIN K-RELATED"/>
    <property type="match status" value="1"/>
</dbReference>
<dbReference type="AlphaFoldDB" id="A0A084IQP7"/>
<keyword evidence="9 10" id="KW-0472">Membrane</keyword>
<dbReference type="Pfam" id="PF03934">
    <property type="entry name" value="T2SSK"/>
    <property type="match status" value="1"/>
</dbReference>
<feature type="domain" description="T2SS protein K second SAM-like" evidence="11">
    <location>
        <begin position="212"/>
        <end position="269"/>
    </location>
</feature>